<name>A0ABW4M8V7_9SPHN</name>
<reference evidence="3" key="1">
    <citation type="journal article" date="2019" name="Int. J. Syst. Evol. Microbiol.">
        <title>The Global Catalogue of Microorganisms (GCM) 10K type strain sequencing project: providing services to taxonomists for standard genome sequencing and annotation.</title>
        <authorList>
            <consortium name="The Broad Institute Genomics Platform"/>
            <consortium name="The Broad Institute Genome Sequencing Center for Infectious Disease"/>
            <person name="Wu L."/>
            <person name="Ma J."/>
        </authorList>
    </citation>
    <scope>NUCLEOTIDE SEQUENCE [LARGE SCALE GENOMIC DNA]</scope>
    <source>
        <strain evidence="3">CGMCC 1.12449</strain>
    </source>
</reference>
<dbReference type="InterPro" id="IPR041581">
    <property type="entry name" value="Glyoxalase_6"/>
</dbReference>
<dbReference type="PANTHER" id="PTHR33993">
    <property type="entry name" value="GLYOXALASE-RELATED"/>
    <property type="match status" value="1"/>
</dbReference>
<evidence type="ECO:0000313" key="2">
    <source>
        <dbReference type="EMBL" id="MFD1765464.1"/>
    </source>
</evidence>
<dbReference type="InterPro" id="IPR037523">
    <property type="entry name" value="VOC_core"/>
</dbReference>
<dbReference type="PROSITE" id="PS51819">
    <property type="entry name" value="VOC"/>
    <property type="match status" value="2"/>
</dbReference>
<feature type="domain" description="VOC" evidence="1">
    <location>
        <begin position="8"/>
        <end position="129"/>
    </location>
</feature>
<gene>
    <name evidence="2" type="ORF">ACFSAG_01235</name>
</gene>
<dbReference type="Pfam" id="PF00903">
    <property type="entry name" value="Glyoxalase"/>
    <property type="match status" value="1"/>
</dbReference>
<dbReference type="RefSeq" id="WP_381510736.1">
    <property type="nucleotide sequence ID" value="NZ_JBHUEL010000002.1"/>
</dbReference>
<accession>A0ABW4M8V7</accession>
<dbReference type="CDD" id="cd07247">
    <property type="entry name" value="SgaA_N_like"/>
    <property type="match status" value="2"/>
</dbReference>
<evidence type="ECO:0000313" key="3">
    <source>
        <dbReference type="Proteomes" id="UP001597215"/>
    </source>
</evidence>
<dbReference type="Gene3D" id="3.10.180.10">
    <property type="entry name" value="2,3-Dihydroxybiphenyl 1,2-Dioxygenase, domain 1"/>
    <property type="match status" value="2"/>
</dbReference>
<keyword evidence="3" id="KW-1185">Reference proteome</keyword>
<proteinExistence type="predicted"/>
<dbReference type="EMBL" id="JBHUEL010000002">
    <property type="protein sequence ID" value="MFD1765464.1"/>
    <property type="molecule type" value="Genomic_DNA"/>
</dbReference>
<dbReference type="Pfam" id="PF18029">
    <property type="entry name" value="Glyoxalase_6"/>
    <property type="match status" value="1"/>
</dbReference>
<dbReference type="Proteomes" id="UP001597215">
    <property type="component" value="Unassembled WGS sequence"/>
</dbReference>
<sequence length="266" mass="28509">MMRNEHGDFIWYELLTSDADAAAAFYKSVIGWNAANANQPGMDYNLFYAGDPSDTMNGVGGFMTITPEMEAGGSRPAWIGYIAVEDVDKAVTDIIAAGGTSFMTMDVENVGRMAMVADPQGALFYVMRGASSEPSHSFAAIEPKVGHCAWNELSTTDPEAAKTFYGKLFGWAKDGDLDMGTMGKYEFLRVAGGRFLLGAVMPKMPQMPVSAWTYYFRVSDIDAAVDALKAAGGTLHMEPMEIPGGDYSLSASDPQGAAFGLVGPRH</sequence>
<dbReference type="InterPro" id="IPR004360">
    <property type="entry name" value="Glyas_Fos-R_dOase_dom"/>
</dbReference>
<dbReference type="PANTHER" id="PTHR33993:SF14">
    <property type="entry name" value="GB|AAF24581.1"/>
    <property type="match status" value="1"/>
</dbReference>
<feature type="domain" description="VOC" evidence="1">
    <location>
        <begin position="144"/>
        <end position="264"/>
    </location>
</feature>
<dbReference type="SUPFAM" id="SSF54593">
    <property type="entry name" value="Glyoxalase/Bleomycin resistance protein/Dihydroxybiphenyl dioxygenase"/>
    <property type="match status" value="2"/>
</dbReference>
<comment type="caution">
    <text evidence="2">The sequence shown here is derived from an EMBL/GenBank/DDBJ whole genome shotgun (WGS) entry which is preliminary data.</text>
</comment>
<protein>
    <submittedName>
        <fullName evidence="2">VOC family protein</fullName>
    </submittedName>
</protein>
<dbReference type="InterPro" id="IPR029068">
    <property type="entry name" value="Glyas_Bleomycin-R_OHBP_Dase"/>
</dbReference>
<dbReference type="InterPro" id="IPR052164">
    <property type="entry name" value="Anthracycline_SecMetBiosynth"/>
</dbReference>
<evidence type="ECO:0000259" key="1">
    <source>
        <dbReference type="PROSITE" id="PS51819"/>
    </source>
</evidence>
<organism evidence="2 3">
    <name type="scientific">Sphingorhabdus buctiana</name>
    <dbReference type="NCBI Taxonomy" id="1508805"/>
    <lineage>
        <taxon>Bacteria</taxon>
        <taxon>Pseudomonadati</taxon>
        <taxon>Pseudomonadota</taxon>
        <taxon>Alphaproteobacteria</taxon>
        <taxon>Sphingomonadales</taxon>
        <taxon>Sphingomonadaceae</taxon>
        <taxon>Sphingorhabdus</taxon>
    </lineage>
</organism>